<evidence type="ECO:0000256" key="4">
    <source>
        <dbReference type="ARBA" id="ARBA00022691"/>
    </source>
</evidence>
<dbReference type="STRING" id="350058.Mvan_5791"/>
<dbReference type="SUPFAM" id="SSF53335">
    <property type="entry name" value="S-adenosyl-L-methionine-dependent methyltransferases"/>
    <property type="match status" value="1"/>
</dbReference>
<dbReference type="NCBIfam" id="TIGR00537">
    <property type="entry name" value="hemK_rel_arch"/>
    <property type="match status" value="1"/>
</dbReference>
<keyword evidence="4" id="KW-0949">S-adenosyl-L-methionine</keyword>
<dbReference type="GO" id="GO:0035657">
    <property type="term" value="C:eRF1 methyltransferase complex"/>
    <property type="evidence" value="ECO:0007669"/>
    <property type="project" value="TreeGrafter"/>
</dbReference>
<dbReference type="GO" id="GO:0032259">
    <property type="term" value="P:methylation"/>
    <property type="evidence" value="ECO:0007669"/>
    <property type="project" value="UniProtKB-KW"/>
</dbReference>
<evidence type="ECO:0000256" key="2">
    <source>
        <dbReference type="ARBA" id="ARBA00022603"/>
    </source>
</evidence>
<accession>A1THA6</accession>
<dbReference type="PANTHER" id="PTHR45875">
    <property type="entry name" value="METHYLTRANSFERASE N6AMT1"/>
    <property type="match status" value="1"/>
</dbReference>
<dbReference type="GO" id="GO:0008757">
    <property type="term" value="F:S-adenosylmethionine-dependent methyltransferase activity"/>
    <property type="evidence" value="ECO:0007669"/>
    <property type="project" value="TreeGrafter"/>
</dbReference>
<dbReference type="GO" id="GO:0008276">
    <property type="term" value="F:protein methyltransferase activity"/>
    <property type="evidence" value="ECO:0007669"/>
    <property type="project" value="TreeGrafter"/>
</dbReference>
<dbReference type="HOGENOM" id="CLU_018398_6_2_11"/>
<dbReference type="InterPro" id="IPR004557">
    <property type="entry name" value="PrmC-related"/>
</dbReference>
<keyword evidence="2 6" id="KW-0489">Methyltransferase</keyword>
<dbReference type="Pfam" id="PF05175">
    <property type="entry name" value="MTS"/>
    <property type="match status" value="1"/>
</dbReference>
<dbReference type="Proteomes" id="UP000009159">
    <property type="component" value="Chromosome"/>
</dbReference>
<proteinExistence type="inferred from homology"/>
<sequence length="235" mass="24538">MGIKESVTSAYTQFDAPDVAVEVYPPQEDSQLLVEAATAAGVLPGARVADLCTGSGVVALGAAASGAAEVTAFDICPKAVQRTRQDAVAAGADVDVHRGSWARAVEFGPYDVVLANPPYVPVPDADGETIPAAAGPSRAWDAGPDGRLVLDPMCAAAPLLLDEGGTMLVVQSECSNIQRTLTMLREHGMRTEVVAQQLIPFGPVMSVRAPWLMRAGLLPRGSRQERIVVIRADAP</sequence>
<dbReference type="PANTHER" id="PTHR45875:SF1">
    <property type="entry name" value="METHYLTRANSFERASE N6AMT1"/>
    <property type="match status" value="1"/>
</dbReference>
<name>A1THA6_MYCVP</name>
<evidence type="ECO:0000256" key="3">
    <source>
        <dbReference type="ARBA" id="ARBA00022679"/>
    </source>
</evidence>
<dbReference type="Gene3D" id="3.40.50.150">
    <property type="entry name" value="Vaccinia Virus protein VP39"/>
    <property type="match status" value="1"/>
</dbReference>
<feature type="domain" description="Methyltransferase small" evidence="5">
    <location>
        <begin position="30"/>
        <end position="119"/>
    </location>
</feature>
<keyword evidence="7" id="KW-1185">Reference proteome</keyword>
<protein>
    <submittedName>
        <fullName evidence="6">Methylase</fullName>
    </submittedName>
</protein>
<dbReference type="EMBL" id="CP000511">
    <property type="protein sequence ID" value="ABM16556.1"/>
    <property type="molecule type" value="Genomic_DNA"/>
</dbReference>
<dbReference type="InterPro" id="IPR052190">
    <property type="entry name" value="Euk-Arch_PrmC-MTase"/>
</dbReference>
<evidence type="ECO:0000313" key="6">
    <source>
        <dbReference type="EMBL" id="ABM16556.1"/>
    </source>
</evidence>
<dbReference type="InterPro" id="IPR007848">
    <property type="entry name" value="Small_mtfrase_dom"/>
</dbReference>
<organism evidence="6 7">
    <name type="scientific">Mycolicibacterium vanbaalenii (strain DSM 7251 / JCM 13017 / BCRC 16820 / KCTC 9966 / NRRL B-24157 / PYR-1)</name>
    <name type="common">Mycobacterium vanbaalenii</name>
    <dbReference type="NCBI Taxonomy" id="350058"/>
    <lineage>
        <taxon>Bacteria</taxon>
        <taxon>Bacillati</taxon>
        <taxon>Actinomycetota</taxon>
        <taxon>Actinomycetes</taxon>
        <taxon>Mycobacteriales</taxon>
        <taxon>Mycobacteriaceae</taxon>
        <taxon>Mycolicibacterium</taxon>
    </lineage>
</organism>
<keyword evidence="3" id="KW-0808">Transferase</keyword>
<dbReference type="CDD" id="cd02440">
    <property type="entry name" value="AdoMet_MTases"/>
    <property type="match status" value="1"/>
</dbReference>
<evidence type="ECO:0000256" key="1">
    <source>
        <dbReference type="ARBA" id="ARBA00006149"/>
    </source>
</evidence>
<dbReference type="GO" id="GO:0008170">
    <property type="term" value="F:N-methyltransferase activity"/>
    <property type="evidence" value="ECO:0007669"/>
    <property type="project" value="UniProtKB-ARBA"/>
</dbReference>
<reference evidence="6" key="1">
    <citation type="submission" date="2006-12" db="EMBL/GenBank/DDBJ databases">
        <title>Complete sequence of Mycobacterium vanbaalenii PYR-1.</title>
        <authorList>
            <consortium name="US DOE Joint Genome Institute"/>
            <person name="Copeland A."/>
            <person name="Lucas S."/>
            <person name="Lapidus A."/>
            <person name="Barry K."/>
            <person name="Detter J.C."/>
            <person name="Glavina del Rio T."/>
            <person name="Hammon N."/>
            <person name="Israni S."/>
            <person name="Dalin E."/>
            <person name="Tice H."/>
            <person name="Pitluck S."/>
            <person name="Singan V."/>
            <person name="Schmutz J."/>
            <person name="Larimer F."/>
            <person name="Land M."/>
            <person name="Hauser L."/>
            <person name="Kyrpides N."/>
            <person name="Anderson I.J."/>
            <person name="Miller C."/>
            <person name="Richardson P."/>
        </authorList>
    </citation>
    <scope>NUCLEOTIDE SEQUENCE [LARGE SCALE GENOMIC DNA]</scope>
    <source>
        <strain evidence="6">PYR-1</strain>
    </source>
</reference>
<evidence type="ECO:0000313" key="7">
    <source>
        <dbReference type="Proteomes" id="UP000009159"/>
    </source>
</evidence>
<dbReference type="GO" id="GO:0003676">
    <property type="term" value="F:nucleic acid binding"/>
    <property type="evidence" value="ECO:0007669"/>
    <property type="project" value="InterPro"/>
</dbReference>
<evidence type="ECO:0000259" key="5">
    <source>
        <dbReference type="Pfam" id="PF05175"/>
    </source>
</evidence>
<dbReference type="eggNOG" id="COG2890">
    <property type="taxonomic scope" value="Bacteria"/>
</dbReference>
<dbReference type="AlphaFoldDB" id="A1THA6"/>
<dbReference type="InterPro" id="IPR029063">
    <property type="entry name" value="SAM-dependent_MTases_sf"/>
</dbReference>
<dbReference type="KEGG" id="mva:Mvan_5791"/>
<comment type="similarity">
    <text evidence="1">Belongs to the eukaryotic/archaeal PrmC-related family.</text>
</comment>
<dbReference type="PROSITE" id="PS00092">
    <property type="entry name" value="N6_MTASE"/>
    <property type="match status" value="1"/>
</dbReference>
<dbReference type="InterPro" id="IPR002052">
    <property type="entry name" value="DNA_methylase_N6_adenine_CS"/>
</dbReference>
<gene>
    <name evidence="6" type="ordered locus">Mvan_5791</name>
</gene>